<feature type="domain" description="HTH araC/xylS-type" evidence="1">
    <location>
        <begin position="221"/>
        <end position="298"/>
    </location>
</feature>
<dbReference type="SMART" id="SM00342">
    <property type="entry name" value="HTH_ARAC"/>
    <property type="match status" value="1"/>
</dbReference>
<dbReference type="Proteomes" id="UP000280434">
    <property type="component" value="Unassembled WGS sequence"/>
</dbReference>
<dbReference type="InterPro" id="IPR018060">
    <property type="entry name" value="HTH_AraC"/>
</dbReference>
<dbReference type="Gene3D" id="1.10.10.60">
    <property type="entry name" value="Homeodomain-like"/>
    <property type="match status" value="1"/>
</dbReference>
<organism evidence="2 3">
    <name type="scientific">Trinickia fusca</name>
    <dbReference type="NCBI Taxonomy" id="2419777"/>
    <lineage>
        <taxon>Bacteria</taxon>
        <taxon>Pseudomonadati</taxon>
        <taxon>Pseudomonadota</taxon>
        <taxon>Betaproteobacteria</taxon>
        <taxon>Burkholderiales</taxon>
        <taxon>Burkholderiaceae</taxon>
        <taxon>Trinickia</taxon>
    </lineage>
</organism>
<dbReference type="GO" id="GO:0003700">
    <property type="term" value="F:DNA-binding transcription factor activity"/>
    <property type="evidence" value="ECO:0007669"/>
    <property type="project" value="InterPro"/>
</dbReference>
<evidence type="ECO:0000313" key="3">
    <source>
        <dbReference type="Proteomes" id="UP000280434"/>
    </source>
</evidence>
<dbReference type="AlphaFoldDB" id="A0A494XPD2"/>
<gene>
    <name evidence="2" type="ORF">D7S89_05860</name>
</gene>
<comment type="caution">
    <text evidence="2">The sequence shown here is derived from an EMBL/GenBank/DDBJ whole genome shotgun (WGS) entry which is preliminary data.</text>
</comment>
<dbReference type="PROSITE" id="PS01124">
    <property type="entry name" value="HTH_ARAC_FAMILY_2"/>
    <property type="match status" value="1"/>
</dbReference>
<evidence type="ECO:0000313" key="2">
    <source>
        <dbReference type="EMBL" id="RKP50626.1"/>
    </source>
</evidence>
<accession>A0A494XPD2</accession>
<dbReference type="EMBL" id="RBZV01000002">
    <property type="protein sequence ID" value="RKP50626.1"/>
    <property type="molecule type" value="Genomic_DNA"/>
</dbReference>
<sequence length="312" mass="35008">MSLELPPTLRPCPAPSERAARALRDGESPHTRLYLAPPALQGAIVAIVCRDTRGFELSDAQRLSHFPASALVCLSWYQGVDMGLVEQTDDGPTWQPFGTAVTLSGSQSRPTISWAPTTGHGGMVCFTADAAQALFDLDLSAVQDRFVDARELLGEAWRPFLEALLETDGDAQALAVLERYLSVRWLALQGHRSVMSSLRQAGRHWVGRLAWQAHEWRRTHSPRQVERRIKAYSGRSLREWQSLVKTESAFFAARERYDAGQPFDLATLAHNEGFADQAHLSRAVKRISGFSPSEFAQRFIEDESFWVYRLWV</sequence>
<evidence type="ECO:0000259" key="1">
    <source>
        <dbReference type="PROSITE" id="PS01124"/>
    </source>
</evidence>
<dbReference type="GO" id="GO:0043565">
    <property type="term" value="F:sequence-specific DNA binding"/>
    <property type="evidence" value="ECO:0007669"/>
    <property type="project" value="InterPro"/>
</dbReference>
<dbReference type="OrthoDB" id="2559672at2"/>
<keyword evidence="3" id="KW-1185">Reference proteome</keyword>
<proteinExistence type="predicted"/>
<name>A0A494XPD2_9BURK</name>
<reference evidence="2 3" key="1">
    <citation type="submission" date="2018-10" db="EMBL/GenBank/DDBJ databases">
        <title>Paraburkholderia sp. 7MK8-2, isolated from soil.</title>
        <authorList>
            <person name="Gao Z.-H."/>
            <person name="Qiu L.-H."/>
        </authorList>
    </citation>
    <scope>NUCLEOTIDE SEQUENCE [LARGE SCALE GENOMIC DNA]</scope>
    <source>
        <strain evidence="2 3">7MK8-2</strain>
    </source>
</reference>
<protein>
    <submittedName>
        <fullName evidence="2">AraC family transcriptional regulator</fullName>
    </submittedName>
</protein>